<keyword evidence="15" id="KW-0282">Flagellum</keyword>
<evidence type="ECO:0000256" key="1">
    <source>
        <dbReference type="ARBA" id="ARBA00004651"/>
    </source>
</evidence>
<evidence type="ECO:0000256" key="14">
    <source>
        <dbReference type="SAM" id="MobiDB-lite"/>
    </source>
</evidence>
<keyword evidence="8 13" id="KW-0653">Protein transport</keyword>
<keyword evidence="9 13" id="KW-1133">Transmembrane helix</keyword>
<comment type="function">
    <text evidence="12 13">Required for formation of the rod structure in the basal body of the flagellar apparatus. Together with FliI and FliH, may constitute the export apparatus of flagellin.</text>
</comment>
<dbReference type="PANTHER" id="PTHR30531">
    <property type="entry name" value="FLAGELLAR BIOSYNTHETIC PROTEIN FLHB"/>
    <property type="match status" value="1"/>
</dbReference>
<dbReference type="EMBL" id="AP024355">
    <property type="protein sequence ID" value="BCR06619.1"/>
    <property type="molecule type" value="Genomic_DNA"/>
</dbReference>
<sequence>MADDQQEKTEQATAKRREDFRKKGQVAQSREVHTAALMTAMVLLWFFYAPLFWKNLQSLVGGLMARAGAFEVTPLSVVDLMIYIMGRVGLLLAPVLLLVLVVGFLSSIAQIGFLFTTKPLEPDFSKLDPIKGAARFVSKRSLVELVKSLAKVLLLGFIAYKTVAAEFADGLLLVDMPPAETVGYLGRVAFMVLLKSSGVLILLALLDFMFVRWELEQKMKMTKQEQKEEFKETEGDPHVKGRIRSIQAQMARKRMMAEVPKADVVITNPTHFSVAIRYKRGEMDAPVVVAKGADDVAMKIREIAREHKVPLVENKPVARALMKVELDHPIPEEMFKAVAEILAYVYSLKKQ</sequence>
<reference evidence="15 16" key="2">
    <citation type="journal article" date="2021" name="Int. J. Syst. Evol. Microbiol.">
        <title>Isolation and Polyphasic Characterization of Desulfuromonas versatilis sp. Nov., an Electrogenic Bacteria Capable of Versatile Metabolism Isolated from a Graphene Oxide-Reducing Enrichment Culture.</title>
        <authorList>
            <person name="Xie L."/>
            <person name="Yoshida N."/>
            <person name="Ishii S."/>
            <person name="Meng L."/>
        </authorList>
    </citation>
    <scope>NUCLEOTIDE SEQUENCE [LARGE SCALE GENOMIC DNA]</scope>
    <source>
        <strain evidence="15 16">NIT-T3</strain>
    </source>
</reference>
<keyword evidence="5 13" id="KW-1003">Cell membrane</keyword>
<accession>A0ABN6E5K8</accession>
<evidence type="ECO:0000256" key="13">
    <source>
        <dbReference type="RuleBase" id="RU364091"/>
    </source>
</evidence>
<comment type="subcellular location">
    <subcellularLocation>
        <location evidence="1">Cell membrane</location>
        <topology evidence="1">Multi-pass membrane protein</topology>
    </subcellularLocation>
</comment>
<dbReference type="SUPFAM" id="SSF160544">
    <property type="entry name" value="EscU C-terminal domain-like"/>
    <property type="match status" value="1"/>
</dbReference>
<dbReference type="InterPro" id="IPR006136">
    <property type="entry name" value="FlhB"/>
</dbReference>
<evidence type="ECO:0000256" key="7">
    <source>
        <dbReference type="ARBA" id="ARBA00022795"/>
    </source>
</evidence>
<feature type="transmembrane region" description="Helical" evidence="13">
    <location>
        <begin position="32"/>
        <end position="51"/>
    </location>
</feature>
<evidence type="ECO:0000313" key="16">
    <source>
        <dbReference type="Proteomes" id="UP001319827"/>
    </source>
</evidence>
<evidence type="ECO:0000256" key="12">
    <source>
        <dbReference type="ARBA" id="ARBA00025078"/>
    </source>
</evidence>
<dbReference type="InterPro" id="IPR029025">
    <property type="entry name" value="T3SS_substrate_exporter_C"/>
</dbReference>
<evidence type="ECO:0000256" key="3">
    <source>
        <dbReference type="ARBA" id="ARBA00021622"/>
    </source>
</evidence>
<name>A0ABN6E5K8_9BACT</name>
<feature type="transmembrane region" description="Helical" evidence="13">
    <location>
        <begin position="91"/>
        <end position="116"/>
    </location>
</feature>
<dbReference type="PRINTS" id="PR00950">
    <property type="entry name" value="TYPE3IMSPROT"/>
</dbReference>
<keyword evidence="15" id="KW-0969">Cilium</keyword>
<dbReference type="PANTHER" id="PTHR30531:SF12">
    <property type="entry name" value="FLAGELLAR BIOSYNTHETIC PROTEIN FLHB"/>
    <property type="match status" value="1"/>
</dbReference>
<evidence type="ECO:0000256" key="11">
    <source>
        <dbReference type="ARBA" id="ARBA00023225"/>
    </source>
</evidence>
<reference evidence="15 16" key="1">
    <citation type="journal article" date="2016" name="C (Basel)">
        <title>Selective Growth of and Electricity Production by Marine Exoelectrogenic Bacteria in Self-Aggregated Hydrogel of Microbially Reduced Graphene Oxide.</title>
        <authorList>
            <person name="Yoshida N."/>
            <person name="Goto Y."/>
            <person name="Miyata Y."/>
        </authorList>
    </citation>
    <scope>NUCLEOTIDE SEQUENCE [LARGE SCALE GENOMIC DNA]</scope>
    <source>
        <strain evidence="15 16">NIT-T3</strain>
    </source>
</reference>
<dbReference type="Gene3D" id="6.10.250.2080">
    <property type="match status" value="1"/>
</dbReference>
<evidence type="ECO:0000313" key="15">
    <source>
        <dbReference type="EMBL" id="BCR06619.1"/>
    </source>
</evidence>
<feature type="transmembrane region" description="Helical" evidence="13">
    <location>
        <begin position="188"/>
        <end position="211"/>
    </location>
</feature>
<dbReference type="Proteomes" id="UP001319827">
    <property type="component" value="Chromosome"/>
</dbReference>
<dbReference type="InterPro" id="IPR006135">
    <property type="entry name" value="T3SS_substrate_exporter"/>
</dbReference>
<evidence type="ECO:0000256" key="9">
    <source>
        <dbReference type="ARBA" id="ARBA00022989"/>
    </source>
</evidence>
<comment type="similarity">
    <text evidence="2 13">Belongs to the type III secretion exporter family.</text>
</comment>
<feature type="region of interest" description="Disordered" evidence="14">
    <location>
        <begin position="1"/>
        <end position="22"/>
    </location>
</feature>
<feature type="transmembrane region" description="Helical" evidence="13">
    <location>
        <begin position="149"/>
        <end position="168"/>
    </location>
</feature>
<gene>
    <name evidence="13 15" type="primary">flhB</name>
    <name evidence="15" type="ORF">DESUT3_36880</name>
</gene>
<keyword evidence="10 13" id="KW-0472">Membrane</keyword>
<proteinExistence type="inferred from homology"/>
<evidence type="ECO:0000256" key="8">
    <source>
        <dbReference type="ARBA" id="ARBA00022927"/>
    </source>
</evidence>
<evidence type="ECO:0000256" key="4">
    <source>
        <dbReference type="ARBA" id="ARBA00022448"/>
    </source>
</evidence>
<evidence type="ECO:0000256" key="2">
    <source>
        <dbReference type="ARBA" id="ARBA00010690"/>
    </source>
</evidence>
<evidence type="ECO:0000256" key="5">
    <source>
        <dbReference type="ARBA" id="ARBA00022475"/>
    </source>
</evidence>
<keyword evidence="16" id="KW-1185">Reference proteome</keyword>
<organism evidence="15 16">
    <name type="scientific">Desulfuromonas versatilis</name>
    <dbReference type="NCBI Taxonomy" id="2802975"/>
    <lineage>
        <taxon>Bacteria</taxon>
        <taxon>Pseudomonadati</taxon>
        <taxon>Thermodesulfobacteriota</taxon>
        <taxon>Desulfuromonadia</taxon>
        <taxon>Desulfuromonadales</taxon>
        <taxon>Desulfuromonadaceae</taxon>
        <taxon>Desulfuromonas</taxon>
    </lineage>
</organism>
<dbReference type="Gene3D" id="3.40.1690.10">
    <property type="entry name" value="secretion proteins EscU"/>
    <property type="match status" value="1"/>
</dbReference>
<keyword evidence="4 13" id="KW-0813">Transport</keyword>
<protein>
    <recommendedName>
        <fullName evidence="3 13">Flagellar biosynthetic protein FlhB</fullName>
    </recommendedName>
</protein>
<keyword evidence="6 13" id="KW-0812">Transmembrane</keyword>
<evidence type="ECO:0000256" key="10">
    <source>
        <dbReference type="ARBA" id="ARBA00023136"/>
    </source>
</evidence>
<keyword evidence="15" id="KW-0966">Cell projection</keyword>
<dbReference type="Pfam" id="PF01312">
    <property type="entry name" value="Bac_export_2"/>
    <property type="match status" value="1"/>
</dbReference>
<keyword evidence="11 13" id="KW-1006">Bacterial flagellum protein export</keyword>
<evidence type="ECO:0000256" key="6">
    <source>
        <dbReference type="ARBA" id="ARBA00022692"/>
    </source>
</evidence>
<keyword evidence="7 13" id="KW-1005">Bacterial flagellum biogenesis</keyword>
<dbReference type="NCBIfam" id="TIGR00328">
    <property type="entry name" value="flhB"/>
    <property type="match status" value="1"/>
</dbReference>
<dbReference type="RefSeq" id="WP_221250003.1">
    <property type="nucleotide sequence ID" value="NZ_AP024355.1"/>
</dbReference>